<dbReference type="GeneID" id="38117929"/>
<name>A0A3D8RE95_9EURO</name>
<evidence type="ECO:0000256" key="1">
    <source>
        <dbReference type="SAM" id="SignalP"/>
    </source>
</evidence>
<keyword evidence="3" id="KW-1185">Reference proteome</keyword>
<organism evidence="2 3">
    <name type="scientific">Aspergillus mulundensis</name>
    <dbReference type="NCBI Taxonomy" id="1810919"/>
    <lineage>
        <taxon>Eukaryota</taxon>
        <taxon>Fungi</taxon>
        <taxon>Dikarya</taxon>
        <taxon>Ascomycota</taxon>
        <taxon>Pezizomycotina</taxon>
        <taxon>Eurotiomycetes</taxon>
        <taxon>Eurotiomycetidae</taxon>
        <taxon>Eurotiales</taxon>
        <taxon>Aspergillaceae</taxon>
        <taxon>Aspergillus</taxon>
        <taxon>Aspergillus subgen. Nidulantes</taxon>
    </lineage>
</organism>
<protein>
    <submittedName>
        <fullName evidence="2">Uncharacterized protein</fullName>
    </submittedName>
</protein>
<dbReference type="EMBL" id="PVWQ01000009">
    <property type="protein sequence ID" value="RDW72387.1"/>
    <property type="molecule type" value="Genomic_DNA"/>
</dbReference>
<dbReference type="AlphaFoldDB" id="A0A3D8RE95"/>
<keyword evidence="1" id="KW-0732">Signal</keyword>
<evidence type="ECO:0000313" key="2">
    <source>
        <dbReference type="EMBL" id="RDW72387.1"/>
    </source>
</evidence>
<dbReference type="Proteomes" id="UP000256690">
    <property type="component" value="Unassembled WGS sequence"/>
</dbReference>
<dbReference type="RefSeq" id="XP_026601607.1">
    <property type="nucleotide sequence ID" value="XM_026749575.1"/>
</dbReference>
<dbReference type="OrthoDB" id="4513139at2759"/>
<comment type="caution">
    <text evidence="2">The sequence shown here is derived from an EMBL/GenBank/DDBJ whole genome shotgun (WGS) entry which is preliminary data.</text>
</comment>
<proteinExistence type="predicted"/>
<accession>A0A3D8RE95</accession>
<feature type="signal peptide" evidence="1">
    <location>
        <begin position="1"/>
        <end position="20"/>
    </location>
</feature>
<evidence type="ECO:0000313" key="3">
    <source>
        <dbReference type="Proteomes" id="UP000256690"/>
    </source>
</evidence>
<reference evidence="2 3" key="1">
    <citation type="journal article" date="2018" name="IMA Fungus">
        <title>IMA Genome-F 9: Draft genome sequence of Annulohypoxylon stygium, Aspergillus mulundensis, Berkeleyomyces basicola (syn. Thielaviopsis basicola), Ceratocystis smalleyi, two Cercospora beticola strains, Coleophoma cylindrospora, Fusarium fracticaudum, Phialophora cf. hyalina, and Morchella septimelata.</title>
        <authorList>
            <person name="Wingfield B.D."/>
            <person name="Bills G.F."/>
            <person name="Dong Y."/>
            <person name="Huang W."/>
            <person name="Nel W.J."/>
            <person name="Swalarsk-Parry B.S."/>
            <person name="Vaghefi N."/>
            <person name="Wilken P.M."/>
            <person name="An Z."/>
            <person name="de Beer Z.W."/>
            <person name="De Vos L."/>
            <person name="Chen L."/>
            <person name="Duong T.A."/>
            <person name="Gao Y."/>
            <person name="Hammerbacher A."/>
            <person name="Kikkert J.R."/>
            <person name="Li Y."/>
            <person name="Li H."/>
            <person name="Li K."/>
            <person name="Li Q."/>
            <person name="Liu X."/>
            <person name="Ma X."/>
            <person name="Naidoo K."/>
            <person name="Pethybridge S.J."/>
            <person name="Sun J."/>
            <person name="Steenkamp E.T."/>
            <person name="van der Nest M.A."/>
            <person name="van Wyk S."/>
            <person name="Wingfield M.J."/>
            <person name="Xiong C."/>
            <person name="Yue Q."/>
            <person name="Zhang X."/>
        </authorList>
    </citation>
    <scope>NUCLEOTIDE SEQUENCE [LARGE SCALE GENOMIC DNA]</scope>
    <source>
        <strain evidence="2 3">DSM 5745</strain>
    </source>
</reference>
<gene>
    <name evidence="2" type="ORF">DSM5745_07559</name>
</gene>
<feature type="chain" id="PRO_5017542007" evidence="1">
    <location>
        <begin position="21"/>
        <end position="131"/>
    </location>
</feature>
<sequence length="131" mass="14069">MKSITYLTGSVLALAPLALAGDLCLSAACTLAPPDQGPACGWWQILGTDLEDYLVNNGPINLDDICGEMVLLTWTDGAPELYMINVEAGLSWNIKAKNIQGSSTVCHYSGTDCGNTGPIFSRWYWPDLPIC</sequence>